<organism evidence="2 3">
    <name type="scientific">Pholiota conissans</name>
    <dbReference type="NCBI Taxonomy" id="109636"/>
    <lineage>
        <taxon>Eukaryota</taxon>
        <taxon>Fungi</taxon>
        <taxon>Dikarya</taxon>
        <taxon>Basidiomycota</taxon>
        <taxon>Agaricomycotina</taxon>
        <taxon>Agaricomycetes</taxon>
        <taxon>Agaricomycetidae</taxon>
        <taxon>Agaricales</taxon>
        <taxon>Agaricineae</taxon>
        <taxon>Strophariaceae</taxon>
        <taxon>Pholiota</taxon>
    </lineage>
</organism>
<dbReference type="OrthoDB" id="2507795at2759"/>
<feature type="compositionally biased region" description="Acidic residues" evidence="1">
    <location>
        <begin position="560"/>
        <end position="574"/>
    </location>
</feature>
<name>A0A9P5ZBN9_9AGAR</name>
<evidence type="ECO:0000313" key="2">
    <source>
        <dbReference type="EMBL" id="KAF9484714.1"/>
    </source>
</evidence>
<evidence type="ECO:0000256" key="1">
    <source>
        <dbReference type="SAM" id="MobiDB-lite"/>
    </source>
</evidence>
<comment type="caution">
    <text evidence="2">The sequence shown here is derived from an EMBL/GenBank/DDBJ whole genome shotgun (WGS) entry which is preliminary data.</text>
</comment>
<feature type="compositionally biased region" description="Acidic residues" evidence="1">
    <location>
        <begin position="797"/>
        <end position="821"/>
    </location>
</feature>
<feature type="compositionally biased region" description="Acidic residues" evidence="1">
    <location>
        <begin position="675"/>
        <end position="685"/>
    </location>
</feature>
<keyword evidence="3" id="KW-1185">Reference proteome</keyword>
<dbReference type="AlphaFoldDB" id="A0A9P5ZBN9"/>
<feature type="region of interest" description="Disordered" evidence="1">
    <location>
        <begin position="450"/>
        <end position="536"/>
    </location>
</feature>
<feature type="region of interest" description="Disordered" evidence="1">
    <location>
        <begin position="198"/>
        <end position="236"/>
    </location>
</feature>
<dbReference type="InterPro" id="IPR018822">
    <property type="entry name" value="UPF0646"/>
</dbReference>
<protein>
    <submittedName>
        <fullName evidence="2">Uncharacterized protein</fullName>
    </submittedName>
</protein>
<feature type="compositionally biased region" description="Polar residues" evidence="1">
    <location>
        <begin position="730"/>
        <end position="741"/>
    </location>
</feature>
<feature type="region of interest" description="Disordered" evidence="1">
    <location>
        <begin position="35"/>
        <end position="57"/>
    </location>
</feature>
<dbReference type="Proteomes" id="UP000807469">
    <property type="component" value="Unassembled WGS sequence"/>
</dbReference>
<feature type="compositionally biased region" description="Basic and acidic residues" evidence="1">
    <location>
        <begin position="455"/>
        <end position="509"/>
    </location>
</feature>
<gene>
    <name evidence="2" type="ORF">BDN70DRAFT_989416</name>
</gene>
<feature type="compositionally biased region" description="Acidic residues" evidence="1">
    <location>
        <begin position="634"/>
        <end position="656"/>
    </location>
</feature>
<feature type="region of interest" description="Disordered" evidence="1">
    <location>
        <begin position="559"/>
        <end position="590"/>
    </location>
</feature>
<proteinExistence type="predicted"/>
<evidence type="ECO:0000313" key="3">
    <source>
        <dbReference type="Proteomes" id="UP000807469"/>
    </source>
</evidence>
<feature type="compositionally biased region" description="Basic and acidic residues" evidence="1">
    <location>
        <begin position="612"/>
        <end position="633"/>
    </location>
</feature>
<dbReference type="Pfam" id="PF10336">
    <property type="entry name" value="DUF2420"/>
    <property type="match status" value="1"/>
</dbReference>
<feature type="region of interest" description="Disordered" evidence="1">
    <location>
        <begin position="610"/>
        <end position="749"/>
    </location>
</feature>
<reference evidence="2" key="1">
    <citation type="submission" date="2020-11" db="EMBL/GenBank/DDBJ databases">
        <authorList>
            <consortium name="DOE Joint Genome Institute"/>
            <person name="Ahrendt S."/>
            <person name="Riley R."/>
            <person name="Andreopoulos W."/>
            <person name="Labutti K."/>
            <person name="Pangilinan J."/>
            <person name="Ruiz-Duenas F.J."/>
            <person name="Barrasa J.M."/>
            <person name="Sanchez-Garcia M."/>
            <person name="Camarero S."/>
            <person name="Miyauchi S."/>
            <person name="Serrano A."/>
            <person name="Linde D."/>
            <person name="Babiker R."/>
            <person name="Drula E."/>
            <person name="Ayuso-Fernandez I."/>
            <person name="Pacheco R."/>
            <person name="Padilla G."/>
            <person name="Ferreira P."/>
            <person name="Barriuso J."/>
            <person name="Kellner H."/>
            <person name="Castanera R."/>
            <person name="Alfaro M."/>
            <person name="Ramirez L."/>
            <person name="Pisabarro A.G."/>
            <person name="Kuo A."/>
            <person name="Tritt A."/>
            <person name="Lipzen A."/>
            <person name="He G."/>
            <person name="Yan M."/>
            <person name="Ng V."/>
            <person name="Cullen D."/>
            <person name="Martin F."/>
            <person name="Rosso M.-N."/>
            <person name="Henrissat B."/>
            <person name="Hibbett D."/>
            <person name="Martinez A.T."/>
            <person name="Grigoriev I.V."/>
        </authorList>
    </citation>
    <scope>NUCLEOTIDE SEQUENCE</scope>
    <source>
        <strain evidence="2">CIRM-BRFM 674</strain>
    </source>
</reference>
<dbReference type="EMBL" id="MU155141">
    <property type="protein sequence ID" value="KAF9484714.1"/>
    <property type="molecule type" value="Genomic_DNA"/>
</dbReference>
<feature type="compositionally biased region" description="Basic and acidic residues" evidence="1">
    <location>
        <begin position="769"/>
        <end position="780"/>
    </location>
</feature>
<accession>A0A9P5ZBN9</accession>
<feature type="compositionally biased region" description="Low complexity" evidence="1">
    <location>
        <begin position="826"/>
        <end position="838"/>
    </location>
</feature>
<sequence>MSAMLDTYDMQMLDYSGDHDVQMNPSSLDPWFQDEAKMEEDGPASKHESEGSSKIDTQIQEKVDATIEVDMEPSMELHNTEYDMLDAEEAHNSEIPDIEVYDASHILSPAMFAVASAEGETFREIFDTSIVRSTLDEATNVIPVESSNSLLETHPIASKETPSAPHVFPQSYIHESEPKKQPAINVNALESAPDTIEAAHEPSSEFHTTEFREPSPEDTENSVPDDGHPTVGSSTQDYLPAVDKVPAHPQIDNNVESDNAQLINIHDANAPGTVSGDNVSSGDPHEISEGVYIDPPPPVLLSLGADEGFDFSLFNEPSWNEGIQQDVEVKRIEHIFLHHLPTLYYEPLFTVFEALRHEEFLQSLFSLSEAELILEAVDLQLTLSEDNIYAREVTLHDLNVLHDVSGINGLLRIRLSAISPRFISRYQHLQSQISRLDLGILAEELPAETNGSDLLEDKERQGVSTEPKKLENHGTHEGAERLLHGIDDRSTQEEDSLDRGDYEGQEQAHEPVLNEQLQEHKAEEEATSSQEQTSTKEMSINIPVLMQDNSLSNQQLEYNKDEDDNEAQAEDENELSTPTHHSTPILGTCDLGASVHEDEYADVLALETAESNLHDDSQYTEDKYSFEQRKCEEGVEGPEYDNDEGQEGSGDEEYQAEDQGQYQEQKITEQHQDQQEYEEEEEHEYPEDIHLTQSQEGADLTVGQPTTDDTGQLVPSDAPGTSEPGEQINELLNEQASTIDQDASYEEGEYIDDIDTAYDHSAVIDAPEEFSHIEETEQSPHHAAGPLNSHPEFPEFLGEEWEDDLDGEGEIDDTWDEDNEAETVQSNSNSSSVTLSSKASKRSYDVLELDGDGNEDGNSHETPLGSPGPKRPRTQ</sequence>
<feature type="compositionally biased region" description="Basic and acidic residues" evidence="1">
    <location>
        <begin position="198"/>
        <end position="215"/>
    </location>
</feature>
<feature type="region of interest" description="Disordered" evidence="1">
    <location>
        <begin position="769"/>
        <end position="875"/>
    </location>
</feature>
<feature type="compositionally biased region" description="Low complexity" evidence="1">
    <location>
        <begin position="527"/>
        <end position="536"/>
    </location>
</feature>